<sequence length="27" mass="3111">MRFRETRTFCRCSLPTLTSLSFADACP</sequence>
<accession>A0A2P2IKM5</accession>
<dbReference type="AlphaFoldDB" id="A0A2P2IKM5"/>
<reference evidence="1" key="1">
    <citation type="submission" date="2018-02" db="EMBL/GenBank/DDBJ databases">
        <title>Rhizophora mucronata_Transcriptome.</title>
        <authorList>
            <person name="Meera S.P."/>
            <person name="Sreeshan A."/>
            <person name="Augustine A."/>
        </authorList>
    </citation>
    <scope>NUCLEOTIDE SEQUENCE</scope>
    <source>
        <tissue evidence="1">Leaf</tissue>
    </source>
</reference>
<dbReference type="EMBL" id="GGEC01001284">
    <property type="protein sequence ID" value="MBW81767.1"/>
    <property type="molecule type" value="Transcribed_RNA"/>
</dbReference>
<organism evidence="1">
    <name type="scientific">Rhizophora mucronata</name>
    <name type="common">Asiatic mangrove</name>
    <dbReference type="NCBI Taxonomy" id="61149"/>
    <lineage>
        <taxon>Eukaryota</taxon>
        <taxon>Viridiplantae</taxon>
        <taxon>Streptophyta</taxon>
        <taxon>Embryophyta</taxon>
        <taxon>Tracheophyta</taxon>
        <taxon>Spermatophyta</taxon>
        <taxon>Magnoliopsida</taxon>
        <taxon>eudicotyledons</taxon>
        <taxon>Gunneridae</taxon>
        <taxon>Pentapetalae</taxon>
        <taxon>rosids</taxon>
        <taxon>fabids</taxon>
        <taxon>Malpighiales</taxon>
        <taxon>Rhizophoraceae</taxon>
        <taxon>Rhizophora</taxon>
    </lineage>
</organism>
<name>A0A2P2IKM5_RHIMU</name>
<evidence type="ECO:0000313" key="1">
    <source>
        <dbReference type="EMBL" id="MBW81767.1"/>
    </source>
</evidence>
<proteinExistence type="predicted"/>
<protein>
    <submittedName>
        <fullName evidence="1">Uncharacterized protein</fullName>
    </submittedName>
</protein>